<protein>
    <recommendedName>
        <fullName evidence="4">Regulatory protein SoxS</fullName>
    </recommendedName>
</protein>
<keyword evidence="3" id="KW-1185">Reference proteome</keyword>
<accession>A0A975TXP1</accession>
<gene>
    <name evidence="1" type="ORF">KUL25_09025</name>
    <name evidence="2" type="ORF">KUL25_09030</name>
</gene>
<dbReference type="RefSeq" id="WP_257892651.1">
    <property type="nucleotide sequence ID" value="NZ_JAIMBW010000001.1"/>
</dbReference>
<dbReference type="Proteomes" id="UP000693972">
    <property type="component" value="Unassembled WGS sequence"/>
</dbReference>
<evidence type="ECO:0000313" key="1">
    <source>
        <dbReference type="EMBL" id="MBY4892904.1"/>
    </source>
</evidence>
<dbReference type="EMBL" id="JAIMBW010000001">
    <property type="protein sequence ID" value="MBY4892904.1"/>
    <property type="molecule type" value="Genomic_DNA"/>
</dbReference>
<evidence type="ECO:0008006" key="4">
    <source>
        <dbReference type="Google" id="ProtNLM"/>
    </source>
</evidence>
<proteinExistence type="predicted"/>
<organism evidence="2">
    <name type="scientific">Gymnodinialimonas phycosphaerae</name>
    <dbReference type="NCBI Taxonomy" id="2841589"/>
    <lineage>
        <taxon>Bacteria</taxon>
        <taxon>Pseudomonadati</taxon>
        <taxon>Pseudomonadota</taxon>
        <taxon>Alphaproteobacteria</taxon>
        <taxon>Rhodobacterales</taxon>
        <taxon>Paracoccaceae</taxon>
        <taxon>Gymnodinialimonas</taxon>
    </lineage>
</organism>
<evidence type="ECO:0000313" key="2">
    <source>
        <dbReference type="EMBL" id="QXL89624.1"/>
    </source>
</evidence>
<name>A0A975TXP1_9RHOB</name>
<evidence type="ECO:0000313" key="3">
    <source>
        <dbReference type="Proteomes" id="UP000693972"/>
    </source>
</evidence>
<dbReference type="EMBL" id="CP078073">
    <property type="protein sequence ID" value="QXL89624.1"/>
    <property type="molecule type" value="Genomic_DNA"/>
</dbReference>
<reference evidence="2 3" key="1">
    <citation type="submission" date="2021-07" db="EMBL/GenBank/DDBJ databases">
        <title>Karlodiniumbacter phycospheric gen. nov., sp. nov., a phycosphere bacterium isolated from karlodinium veneficum.</title>
        <authorList>
            <person name="Peng Y."/>
            <person name="Jiang L."/>
            <person name="Lee J."/>
        </authorList>
    </citation>
    <scope>NUCLEOTIDE SEQUENCE</scope>
    <source>
        <strain evidence="2 3">N5</strain>
    </source>
</reference>
<dbReference type="SUPFAM" id="SSF52833">
    <property type="entry name" value="Thioredoxin-like"/>
    <property type="match status" value="1"/>
</dbReference>
<sequence length="117" mass="12923">MLLCTLGLISTLGATPARAEMSLLMFEEVGCMWCARWNADVSPEYPITPEGIAAPLRRLDIHDALPEDLALTSRPRFTPTFVLIEDGTEVGRIEGYPGEDFFWGLLARLIAQATPED</sequence>
<dbReference type="InterPro" id="IPR036249">
    <property type="entry name" value="Thioredoxin-like_sf"/>
</dbReference>
<dbReference type="AlphaFoldDB" id="A0A975TXP1"/>
<dbReference type="Gene3D" id="3.40.30.10">
    <property type="entry name" value="Glutaredoxin"/>
    <property type="match status" value="1"/>
</dbReference>